<evidence type="ECO:0000256" key="1">
    <source>
        <dbReference type="SAM" id="MobiDB-lite"/>
    </source>
</evidence>
<feature type="region of interest" description="Disordered" evidence="1">
    <location>
        <begin position="113"/>
        <end position="138"/>
    </location>
</feature>
<dbReference type="RefSeq" id="XP_070904377.1">
    <property type="nucleotide sequence ID" value="XM_071044304.1"/>
</dbReference>
<dbReference type="EMBL" id="JBFXLR010000003">
    <property type="protein sequence ID" value="KAL2859443.1"/>
    <property type="molecule type" value="Genomic_DNA"/>
</dbReference>
<dbReference type="GeneID" id="98159468"/>
<proteinExistence type="predicted"/>
<evidence type="ECO:0000313" key="3">
    <source>
        <dbReference type="Proteomes" id="UP001610444"/>
    </source>
</evidence>
<organism evidence="2 3">
    <name type="scientific">Aspergillus pseudodeflectus</name>
    <dbReference type="NCBI Taxonomy" id="176178"/>
    <lineage>
        <taxon>Eukaryota</taxon>
        <taxon>Fungi</taxon>
        <taxon>Dikarya</taxon>
        <taxon>Ascomycota</taxon>
        <taxon>Pezizomycotina</taxon>
        <taxon>Eurotiomycetes</taxon>
        <taxon>Eurotiomycetidae</taxon>
        <taxon>Eurotiales</taxon>
        <taxon>Aspergillaceae</taxon>
        <taxon>Aspergillus</taxon>
        <taxon>Aspergillus subgen. Nidulantes</taxon>
    </lineage>
</organism>
<protein>
    <submittedName>
        <fullName evidence="2">Uncharacterized protein</fullName>
    </submittedName>
</protein>
<name>A0ABR4L4G0_9EURO</name>
<accession>A0ABR4L4G0</accession>
<dbReference type="Proteomes" id="UP001610444">
    <property type="component" value="Unassembled WGS sequence"/>
</dbReference>
<gene>
    <name evidence="2" type="ORF">BJX68DRAFT_261883</name>
</gene>
<keyword evidence="3" id="KW-1185">Reference proteome</keyword>
<evidence type="ECO:0000313" key="2">
    <source>
        <dbReference type="EMBL" id="KAL2859443.1"/>
    </source>
</evidence>
<reference evidence="2 3" key="1">
    <citation type="submission" date="2024-07" db="EMBL/GenBank/DDBJ databases">
        <title>Section-level genome sequencing and comparative genomics of Aspergillus sections Usti and Cavernicolus.</title>
        <authorList>
            <consortium name="Lawrence Berkeley National Laboratory"/>
            <person name="Nybo J.L."/>
            <person name="Vesth T.C."/>
            <person name="Theobald S."/>
            <person name="Frisvad J.C."/>
            <person name="Larsen T.O."/>
            <person name="Kjaerboelling I."/>
            <person name="Rothschild-Mancinelli K."/>
            <person name="Lyhne E.K."/>
            <person name="Kogle M.E."/>
            <person name="Barry K."/>
            <person name="Clum A."/>
            <person name="Na H."/>
            <person name="Ledsgaard L."/>
            <person name="Lin J."/>
            <person name="Lipzen A."/>
            <person name="Kuo A."/>
            <person name="Riley R."/>
            <person name="Mondo S."/>
            <person name="LaButti K."/>
            <person name="Haridas S."/>
            <person name="Pangalinan J."/>
            <person name="Salamov A.A."/>
            <person name="Simmons B.A."/>
            <person name="Magnuson J.K."/>
            <person name="Chen J."/>
            <person name="Drula E."/>
            <person name="Henrissat B."/>
            <person name="Wiebenga A."/>
            <person name="Lubbers R.J."/>
            <person name="Gomes A.C."/>
            <person name="Macurrencykelacurrency M.R."/>
            <person name="Stajich J."/>
            <person name="Grigoriev I.V."/>
            <person name="Mortensen U.H."/>
            <person name="De vries R.P."/>
            <person name="Baker S.E."/>
            <person name="Andersen M.R."/>
        </authorList>
    </citation>
    <scope>NUCLEOTIDE SEQUENCE [LARGE SCALE GENOMIC DNA]</scope>
    <source>
        <strain evidence="2 3">CBS 756.74</strain>
    </source>
</reference>
<comment type="caution">
    <text evidence="2">The sequence shown here is derived from an EMBL/GenBank/DDBJ whole genome shotgun (WGS) entry which is preliminary data.</text>
</comment>
<sequence length="338" mass="37734">MADQNRVLQRWRAIQEHSPTPGEEHFGIYIPDNAPEGTFYFGVGKIIETGATPSVETYIWFEPYGRCNRSIVDGSCDCHEGKNTAYYRFFDPGSGEDMPAKYLPPYRLNRDELDRGGLGRASRLPEPKSLPIRGSEATGGYIAPTTQMYDGVGRVLQGHARGGEFFAWVEPIPGKTDGVYRFSENNNGSTMHYMDMPSYNVDDGWLSAMMQDLLAQPRPKKDGNLPSWRYSTPAARHDTFPKPGSEAMGTYIAPDERFYVALGKVTAVGLNNCGAIYALVTPIPGKSGGDYDFYDQLTFEYMPDFTGHTISKSRFPWRDYFSKTVDELAPKLKGSNSV</sequence>